<dbReference type="CDD" id="cd17935">
    <property type="entry name" value="EEXXQc_AQR"/>
    <property type="match status" value="1"/>
</dbReference>
<dbReference type="Gene3D" id="1.10.720.30">
    <property type="entry name" value="SAP domain"/>
    <property type="match status" value="1"/>
</dbReference>
<gene>
    <name evidence="3" type="ORF">Bathy03g00740</name>
</gene>
<dbReference type="CDD" id="cd18808">
    <property type="entry name" value="SF1_C_Upf1"/>
    <property type="match status" value="1"/>
</dbReference>
<dbReference type="Pfam" id="PF21143">
    <property type="entry name" value="Aquarius_N_2nd"/>
    <property type="match status" value="1"/>
</dbReference>
<dbReference type="GO" id="GO:0004386">
    <property type="term" value="F:helicase activity"/>
    <property type="evidence" value="ECO:0007669"/>
    <property type="project" value="InterPro"/>
</dbReference>
<evidence type="ECO:0000313" key="4">
    <source>
        <dbReference type="Proteomes" id="UP000198341"/>
    </source>
</evidence>
<feature type="region of interest" description="Disordered" evidence="1">
    <location>
        <begin position="1"/>
        <end position="35"/>
    </location>
</feature>
<dbReference type="GeneID" id="19016612"/>
<dbReference type="InterPro" id="IPR003034">
    <property type="entry name" value="SAP_dom"/>
</dbReference>
<organism evidence="3 4">
    <name type="scientific">Bathycoccus prasinos</name>
    <dbReference type="NCBI Taxonomy" id="41875"/>
    <lineage>
        <taxon>Eukaryota</taxon>
        <taxon>Viridiplantae</taxon>
        <taxon>Chlorophyta</taxon>
        <taxon>Mamiellophyceae</taxon>
        <taxon>Mamiellales</taxon>
        <taxon>Bathycoccaceae</taxon>
        <taxon>Bathycoccus</taxon>
    </lineage>
</organism>
<evidence type="ECO:0000313" key="3">
    <source>
        <dbReference type="EMBL" id="CCO15795.1"/>
    </source>
</evidence>
<dbReference type="Gene3D" id="3.40.50.300">
    <property type="entry name" value="P-loop containing nucleotide triphosphate hydrolases"/>
    <property type="match status" value="2"/>
</dbReference>
<dbReference type="Pfam" id="PF02037">
    <property type="entry name" value="SAP"/>
    <property type="match status" value="1"/>
</dbReference>
<dbReference type="SUPFAM" id="SSF52540">
    <property type="entry name" value="P-loop containing nucleoside triphosphate hydrolases"/>
    <property type="match status" value="1"/>
</dbReference>
<dbReference type="InterPro" id="IPR045055">
    <property type="entry name" value="DNA2/NAM7-like"/>
</dbReference>
<dbReference type="InterPro" id="IPR032174">
    <property type="entry name" value="Aquarius_N"/>
</dbReference>
<dbReference type="PANTHER" id="PTHR10887">
    <property type="entry name" value="DNA2/NAM7 HELICASE FAMILY"/>
    <property type="match status" value="1"/>
</dbReference>
<dbReference type="InterPro" id="IPR036361">
    <property type="entry name" value="SAP_dom_sf"/>
</dbReference>
<dbReference type="eggNOG" id="KOG1806">
    <property type="taxonomic scope" value="Eukaryota"/>
</dbReference>
<dbReference type="InterPro" id="IPR048966">
    <property type="entry name" value="Aquarius_b-barrel"/>
</dbReference>
<dbReference type="OrthoDB" id="1879at2759"/>
<dbReference type="InterPro" id="IPR048967">
    <property type="entry name" value="Aquarius_insert"/>
</dbReference>
<dbReference type="InterPro" id="IPR041677">
    <property type="entry name" value="DNA2/NAM7_AAA_11"/>
</dbReference>
<accession>K8ETK2</accession>
<dbReference type="SMART" id="SM00513">
    <property type="entry name" value="SAP"/>
    <property type="match status" value="1"/>
</dbReference>
<feature type="region of interest" description="Disordered" evidence="1">
    <location>
        <begin position="66"/>
        <end position="165"/>
    </location>
</feature>
<dbReference type="GO" id="GO:0003729">
    <property type="term" value="F:mRNA binding"/>
    <property type="evidence" value="ECO:0007669"/>
    <property type="project" value="TreeGrafter"/>
</dbReference>
<dbReference type="InterPro" id="IPR027417">
    <property type="entry name" value="P-loop_NTPase"/>
</dbReference>
<evidence type="ECO:0000256" key="1">
    <source>
        <dbReference type="SAM" id="MobiDB-lite"/>
    </source>
</evidence>
<dbReference type="GO" id="GO:0000398">
    <property type="term" value="P:mRNA splicing, via spliceosome"/>
    <property type="evidence" value="ECO:0007669"/>
    <property type="project" value="InterPro"/>
</dbReference>
<feature type="compositionally biased region" description="Basic and acidic residues" evidence="1">
    <location>
        <begin position="128"/>
        <end position="148"/>
    </location>
</feature>
<dbReference type="STRING" id="41875.K8ETK2"/>
<dbReference type="Pfam" id="PF13087">
    <property type="entry name" value="AAA_12"/>
    <property type="match status" value="1"/>
</dbReference>
<dbReference type="InterPro" id="IPR026300">
    <property type="entry name" value="CWF11_fam"/>
</dbReference>
<dbReference type="FunFam" id="3.40.50.300:FF:002863">
    <property type="entry name" value="Pre-mRNA-splicing factor cwf11"/>
    <property type="match status" value="1"/>
</dbReference>
<dbReference type="Pfam" id="PF16399">
    <property type="entry name" value="Aquarius_N_1st"/>
    <property type="match status" value="1"/>
</dbReference>
<dbReference type="SUPFAM" id="SSF68906">
    <property type="entry name" value="SAP domain"/>
    <property type="match status" value="1"/>
</dbReference>
<dbReference type="InterPro" id="IPR047187">
    <property type="entry name" value="SF1_C_Upf1"/>
</dbReference>
<name>K8ETK2_9CHLO</name>
<keyword evidence="4" id="KW-1185">Reference proteome</keyword>
<dbReference type="RefSeq" id="XP_007514358.1">
    <property type="nucleotide sequence ID" value="XM_007514296.1"/>
</dbReference>
<dbReference type="GO" id="GO:0071013">
    <property type="term" value="C:catalytic step 2 spliceosome"/>
    <property type="evidence" value="ECO:0007669"/>
    <property type="project" value="TreeGrafter"/>
</dbReference>
<feature type="region of interest" description="Disordered" evidence="1">
    <location>
        <begin position="243"/>
        <end position="263"/>
    </location>
</feature>
<dbReference type="Pfam" id="PF13086">
    <property type="entry name" value="AAA_11"/>
    <property type="match status" value="1"/>
</dbReference>
<dbReference type="PIRSF" id="PIRSF038901">
    <property type="entry name" value="AQR_cwf11"/>
    <property type="match status" value="1"/>
</dbReference>
<dbReference type="KEGG" id="bpg:Bathy03g00740"/>
<dbReference type="Proteomes" id="UP000198341">
    <property type="component" value="Chromosome 3"/>
</dbReference>
<dbReference type="PANTHER" id="PTHR10887:SF5">
    <property type="entry name" value="RNA HELICASE AQUARIUS"/>
    <property type="match status" value="1"/>
</dbReference>
<evidence type="ECO:0000259" key="2">
    <source>
        <dbReference type="PROSITE" id="PS50800"/>
    </source>
</evidence>
<feature type="compositionally biased region" description="Basic and acidic residues" evidence="1">
    <location>
        <begin position="86"/>
        <end position="102"/>
    </location>
</feature>
<feature type="compositionally biased region" description="Basic residues" evidence="1">
    <location>
        <begin position="1"/>
        <end position="14"/>
    </location>
</feature>
<dbReference type="EMBL" id="FO082276">
    <property type="protein sequence ID" value="CCO15795.1"/>
    <property type="molecule type" value="Genomic_DNA"/>
</dbReference>
<protein>
    <submittedName>
        <fullName evidence="3">Intron-binding protein aquarius</fullName>
    </submittedName>
</protein>
<dbReference type="PROSITE" id="PS50800">
    <property type="entry name" value="SAP"/>
    <property type="match status" value="1"/>
</dbReference>
<dbReference type="Pfam" id="PF21144">
    <property type="entry name" value="Aquarius_N_3rd"/>
    <property type="match status" value="1"/>
</dbReference>
<reference evidence="3 4" key="1">
    <citation type="submission" date="2011-10" db="EMBL/GenBank/DDBJ databases">
        <authorList>
            <person name="Genoscope - CEA"/>
        </authorList>
    </citation>
    <scope>NUCLEOTIDE SEQUENCE [LARGE SCALE GENOMIC DNA]</scope>
    <source>
        <strain evidence="3 4">RCC 1105</strain>
    </source>
</reference>
<proteinExistence type="predicted"/>
<dbReference type="InterPro" id="IPR041679">
    <property type="entry name" value="DNA2/NAM7-like_C"/>
</dbReference>
<sequence>MAAAKKKTTLKTKTVKGTTPSSSKNEEKEEEDLSKLTVKQLKSLLEKKKLPTDGLKKDLIARLKNVIRSSSLKGNEEEEEAAKTTTTKEKTTNKRGKSEEAPTHVVVVREEEEDEKKTKKPRLLSSPPEKEKTGGGETGEKTKEEKKPIPILPPNTTSADKKAAKNDLDDVRKTYETTMKRGACEDKVVEELIDEGFLERSVWPQILASTSKSEHPDENTALAFAKCIVHKARNMNVPDAFATLSNSSSGSGSGSGDGGNEEGENALALKMLVETLTNVAFENVTKNSPEVAVEMTTVVRFLNVLMNALENDMARKSALPLVSIQIWKAREEKRLEMELNSAPVDVQKKWQKLMKKEAKQEPTKMQSRRNSWLTNLTTVFLDTLPVARASENAMAFCAYYLEFIVDLLSQLPTRRFVRAILGDANIFVKANLTINEMRSDEEGADGNVNLLKQLLEMAKDFYDFEVDDHTGDALSEEEMESRRSKVTHAFQRLLFKHWPDELKELALSSARMIETRSSLTKHLKNLESDQLRKLCCDQLKLASNDDSNDVEFMQKDQDQFLIDVISFHFEKRRSRREMVNKLPLYPTEDILWDESLVPFDDIKKKDENNNKSAKNRMKSLPLALPKLNLQFLTFSDYLLRNFNLFRLEATHEIRDDVSDAVRRMQPSKDGKSFRGWARMAMAIAKDDPRQEAIEFTYIGNPNVGEEKPSKVRIKMRLNFSATRDDVFKEWDELKRFDVVFLVHAKQDAKHGDAKNVEYIRGAEIIDIRDEEGVPANEGFPEQLKDAKVVKAPPPPDAMDEGPKKPSGYDRVFTLEVDCAQYQRDLETFDGDVARVHEMYKNFNCVIRRRPKENNFKAILACIRDCLNQDMNAPEWLQDVFLGYGDPSSASPDALELEDSENNKKRTKIDFKDTFLDEAHLRESFPGKKIVFDSATPVPPFKVTFGIDEEDASSNVVNVESYVPPDPGPYPEDVKNQNMVRFTPTQVDAVKSGVREGLTLIVGPPGTGKTDVATQILHCLYHTNPNQRVVLITHSNAALNDLFQKIMIRDVPERYLLRLGRGEEDLSTDKDFSRTGRVDYMLRRRLELLEIVEKLAMSIDETLANAAETCETAGFFWKSKVLALWERFSVLVLNNKETPVSHERIRTQFPFAKFFADVPRGYENLFGDPSEANLEYAIRKAKGCFRHLVEMFTELEECRFLELLKMPKDRSEYLLTKQAKIVAMTCTYAALKRSDFLDVNFKYDTVVFEEAAQILEIESFIPMALQRAKDIDGHARLKRVVMIGDHNQLPPVVKNQTFSKFCHMDQSCFARLVRSGVPNIVLDAQGRTRKQISKLYSWRYKKLDDLPHVSTEERFQLANAGMAKVAQFIDCSSFAPESCPQPHYFQNVQEAEYLCSLYQWMRLCGYPAQSISILTTYRGQKHLLRDVFKARCDSHPLFGPPASISTVDKYQGQQNDIVLLSLVRTKHVGHLRDVRRLVVSLSRARLGVYVFGAKKIFENVDELKPALKTLMNDTKLDVIKGEVYGHISRKVEDAVSNDVKKSFKDSDEFATFIDSCALEYKKAALEHLKNQQQQ</sequence>
<feature type="domain" description="SAP" evidence="2">
    <location>
        <begin position="33"/>
        <end position="67"/>
    </location>
</feature>